<gene>
    <name evidence="1" type="ORF">BACCOPRO_01423</name>
</gene>
<dbReference type="STRING" id="547042.BACCOPRO_01423"/>
<dbReference type="EMBL" id="ACBW01000102">
    <property type="protein sequence ID" value="EEF75929.1"/>
    <property type="molecule type" value="Genomic_DNA"/>
</dbReference>
<proteinExistence type="predicted"/>
<organism evidence="1 2">
    <name type="scientific">Phocaeicola coprophilus DSM 18228 = JCM 13818</name>
    <dbReference type="NCBI Taxonomy" id="547042"/>
    <lineage>
        <taxon>Bacteria</taxon>
        <taxon>Pseudomonadati</taxon>
        <taxon>Bacteroidota</taxon>
        <taxon>Bacteroidia</taxon>
        <taxon>Bacteroidales</taxon>
        <taxon>Bacteroidaceae</taxon>
        <taxon>Phocaeicola</taxon>
    </lineage>
</organism>
<name>S0F6M5_9BACT</name>
<evidence type="ECO:0000313" key="2">
    <source>
        <dbReference type="Proteomes" id="UP000014073"/>
    </source>
</evidence>
<dbReference type="AlphaFoldDB" id="S0F6M5"/>
<dbReference type="Proteomes" id="UP000014073">
    <property type="component" value="Unassembled WGS sequence"/>
</dbReference>
<keyword evidence="2" id="KW-1185">Reference proteome</keyword>
<accession>S0F6M5</accession>
<sequence>MSGHKNRKRKPQSLNFLNFPPLSSCDFSFIYGRKGKNKIFLLIANIRE</sequence>
<comment type="caution">
    <text evidence="1">The sequence shown here is derived from an EMBL/GenBank/DDBJ whole genome shotgun (WGS) entry which is preliminary data.</text>
</comment>
<evidence type="ECO:0000313" key="1">
    <source>
        <dbReference type="EMBL" id="EEF75929.1"/>
    </source>
</evidence>
<reference evidence="1 2" key="1">
    <citation type="submission" date="2008-12" db="EMBL/GenBank/DDBJ databases">
        <authorList>
            <person name="Fulton L."/>
            <person name="Clifton S."/>
            <person name="Fulton B."/>
            <person name="Xu J."/>
            <person name="Minx P."/>
            <person name="Pepin K.H."/>
            <person name="Johnson M."/>
            <person name="Bhonagiri V."/>
            <person name="Nash W.E."/>
            <person name="Mardis E.R."/>
            <person name="Wilson R.K."/>
        </authorList>
    </citation>
    <scope>NUCLEOTIDE SEQUENCE [LARGE SCALE GENOMIC DNA]</scope>
    <source>
        <strain evidence="1 2">DSM 18228</strain>
    </source>
</reference>
<dbReference type="HOGENOM" id="CLU_3149352_0_0_10"/>
<protein>
    <submittedName>
        <fullName evidence="1">Uncharacterized protein</fullName>
    </submittedName>
</protein>